<accession>A0ABW6DMN0</accession>
<reference evidence="1 2" key="1">
    <citation type="submission" date="2024-03" db="EMBL/GenBank/DDBJ databases">
        <title>Aquirufa genome sequencing.</title>
        <authorList>
            <person name="Pitt A."/>
            <person name="Hahn M.W."/>
        </authorList>
    </citation>
    <scope>NUCLEOTIDE SEQUENCE [LARGE SCALE GENOMIC DNA]</scope>
    <source>
        <strain evidence="1 2">HETE-83D</strain>
    </source>
</reference>
<dbReference type="EMBL" id="JBBKXX010000002">
    <property type="protein sequence ID" value="MFD3408590.1"/>
    <property type="molecule type" value="Genomic_DNA"/>
</dbReference>
<evidence type="ECO:0000313" key="1">
    <source>
        <dbReference type="EMBL" id="MFD3408590.1"/>
    </source>
</evidence>
<protein>
    <submittedName>
        <fullName evidence="1">Uncharacterized protein</fullName>
    </submittedName>
</protein>
<comment type="caution">
    <text evidence="1">The sequence shown here is derived from an EMBL/GenBank/DDBJ whole genome shotgun (WGS) entry which is preliminary data.</text>
</comment>
<gene>
    <name evidence="1" type="ORF">SKC37_07970</name>
</gene>
<sequence>MCQYAKMPFSALKVFQPICAIGAPQGYIGLISYGLSDAVATKAQRAD</sequence>
<keyword evidence="2" id="KW-1185">Reference proteome</keyword>
<dbReference type="RefSeq" id="WP_377980970.1">
    <property type="nucleotide sequence ID" value="NZ_JBBKXX010000002.1"/>
</dbReference>
<organism evidence="1 2">
    <name type="scientific">Aquirufa esocilacus</name>
    <dbReference type="NCBI Taxonomy" id="3096513"/>
    <lineage>
        <taxon>Bacteria</taxon>
        <taxon>Pseudomonadati</taxon>
        <taxon>Bacteroidota</taxon>
        <taxon>Cytophagia</taxon>
        <taxon>Cytophagales</taxon>
        <taxon>Flectobacillaceae</taxon>
        <taxon>Aquirufa</taxon>
    </lineage>
</organism>
<proteinExistence type="predicted"/>
<evidence type="ECO:0000313" key="2">
    <source>
        <dbReference type="Proteomes" id="UP001598019"/>
    </source>
</evidence>
<dbReference type="Proteomes" id="UP001598019">
    <property type="component" value="Unassembled WGS sequence"/>
</dbReference>
<name>A0ABW6DMN0_9BACT</name>